<feature type="binding site" evidence="6">
    <location>
        <position position="338"/>
    </location>
    <ligand>
        <name>Mg(2+)</name>
        <dbReference type="ChEBI" id="CHEBI:18420"/>
    </ligand>
</feature>
<dbReference type="PANTHER" id="PTHR10218:SF360">
    <property type="entry name" value="GUANINE NUCLEOTIDE-BINDING PROTEIN SUBUNIT ALPHA HOMOLOG"/>
    <property type="match status" value="1"/>
</dbReference>
<dbReference type="SMART" id="SM00275">
    <property type="entry name" value="G_alpha"/>
    <property type="match status" value="1"/>
</dbReference>
<evidence type="ECO:0000256" key="1">
    <source>
        <dbReference type="ARBA" id="ARBA00022723"/>
    </source>
</evidence>
<dbReference type="Gene3D" id="3.40.50.300">
    <property type="entry name" value="P-loop containing nucleotide triphosphate hydrolases"/>
    <property type="match status" value="2"/>
</dbReference>
<dbReference type="EMBL" id="JABCKV010000254">
    <property type="protein sequence ID" value="KAG5641747.1"/>
    <property type="molecule type" value="Genomic_DNA"/>
</dbReference>
<evidence type="ECO:0000256" key="6">
    <source>
        <dbReference type="PIRSR" id="PIRSR601019-2"/>
    </source>
</evidence>
<dbReference type="AlphaFoldDB" id="A0A9P7G0A4"/>
<feature type="region of interest" description="Disordered" evidence="7">
    <location>
        <begin position="1"/>
        <end position="38"/>
    </location>
</feature>
<organism evidence="8 9">
    <name type="scientific">Asterophora parasitica</name>
    <dbReference type="NCBI Taxonomy" id="117018"/>
    <lineage>
        <taxon>Eukaryota</taxon>
        <taxon>Fungi</taxon>
        <taxon>Dikarya</taxon>
        <taxon>Basidiomycota</taxon>
        <taxon>Agaricomycotina</taxon>
        <taxon>Agaricomycetes</taxon>
        <taxon>Agaricomycetidae</taxon>
        <taxon>Agaricales</taxon>
        <taxon>Tricholomatineae</taxon>
        <taxon>Lyophyllaceae</taxon>
        <taxon>Asterophora</taxon>
    </lineage>
</organism>
<protein>
    <recommendedName>
        <fullName evidence="10">G-alpha-domain-containing protein</fullName>
    </recommendedName>
</protein>
<proteinExistence type="predicted"/>
<dbReference type="PRINTS" id="PR00318">
    <property type="entry name" value="GPROTEINA"/>
</dbReference>
<feature type="binding site" evidence="5">
    <location>
        <begin position="441"/>
        <end position="444"/>
    </location>
    <ligand>
        <name>GTP</name>
        <dbReference type="ChEBI" id="CHEBI:37565"/>
    </ligand>
</feature>
<dbReference type="InterPro" id="IPR001019">
    <property type="entry name" value="Gprotein_alpha_su"/>
</dbReference>
<dbReference type="GO" id="GO:0007188">
    <property type="term" value="P:adenylate cyclase-modulating G protein-coupled receptor signaling pathway"/>
    <property type="evidence" value="ECO:0007669"/>
    <property type="project" value="TreeGrafter"/>
</dbReference>
<dbReference type="GO" id="GO:0005525">
    <property type="term" value="F:GTP binding"/>
    <property type="evidence" value="ECO:0007669"/>
    <property type="project" value="UniProtKB-KW"/>
</dbReference>
<dbReference type="GO" id="GO:0001664">
    <property type="term" value="F:G protein-coupled receptor binding"/>
    <property type="evidence" value="ECO:0007669"/>
    <property type="project" value="TreeGrafter"/>
</dbReference>
<dbReference type="InterPro" id="IPR011025">
    <property type="entry name" value="GproteinA_insert"/>
</dbReference>
<feature type="region of interest" description="Disordered" evidence="7">
    <location>
        <begin position="125"/>
        <end position="158"/>
    </location>
</feature>
<dbReference type="GO" id="GO:0031683">
    <property type="term" value="F:G-protein beta/gamma-subunit complex binding"/>
    <property type="evidence" value="ECO:0007669"/>
    <property type="project" value="InterPro"/>
</dbReference>
<dbReference type="InterPro" id="IPR027417">
    <property type="entry name" value="P-loop_NTPase"/>
</dbReference>
<accession>A0A9P7G0A4</accession>
<feature type="compositionally biased region" description="Basic and acidic residues" evidence="7">
    <location>
        <begin position="21"/>
        <end position="38"/>
    </location>
</feature>
<evidence type="ECO:0000256" key="2">
    <source>
        <dbReference type="ARBA" id="ARBA00022741"/>
    </source>
</evidence>
<evidence type="ECO:0000256" key="5">
    <source>
        <dbReference type="PIRSR" id="PIRSR601019-1"/>
    </source>
</evidence>
<evidence type="ECO:0000256" key="4">
    <source>
        <dbReference type="ARBA" id="ARBA00023224"/>
    </source>
</evidence>
<evidence type="ECO:0000313" key="8">
    <source>
        <dbReference type="EMBL" id="KAG5641747.1"/>
    </source>
</evidence>
<keyword evidence="6" id="KW-0460">Magnesium</keyword>
<evidence type="ECO:0000313" key="9">
    <source>
        <dbReference type="Proteomes" id="UP000775547"/>
    </source>
</evidence>
<dbReference type="Proteomes" id="UP000775547">
    <property type="component" value="Unassembled WGS sequence"/>
</dbReference>
<keyword evidence="3 5" id="KW-0342">GTP-binding</keyword>
<dbReference type="GO" id="GO:0003924">
    <property type="term" value="F:GTPase activity"/>
    <property type="evidence" value="ECO:0007669"/>
    <property type="project" value="InterPro"/>
</dbReference>
<evidence type="ECO:0000256" key="7">
    <source>
        <dbReference type="SAM" id="MobiDB-lite"/>
    </source>
</evidence>
<comment type="caution">
    <text evidence="8">The sequence shown here is derived from an EMBL/GenBank/DDBJ whole genome shotgun (WGS) entry which is preliminary data.</text>
</comment>
<dbReference type="GO" id="GO:0005737">
    <property type="term" value="C:cytoplasm"/>
    <property type="evidence" value="ECO:0007669"/>
    <property type="project" value="TreeGrafter"/>
</dbReference>
<evidence type="ECO:0000256" key="3">
    <source>
        <dbReference type="ARBA" id="ARBA00023134"/>
    </source>
</evidence>
<dbReference type="PANTHER" id="PTHR10218">
    <property type="entry name" value="GTP-BINDING PROTEIN ALPHA SUBUNIT"/>
    <property type="match status" value="1"/>
</dbReference>
<dbReference type="Gene3D" id="1.10.400.10">
    <property type="entry name" value="GI Alpha 1, domain 2-like"/>
    <property type="match status" value="1"/>
</dbReference>
<evidence type="ECO:0008006" key="10">
    <source>
        <dbReference type="Google" id="ProtNLM"/>
    </source>
</evidence>
<dbReference type="OrthoDB" id="5817230at2759"/>
<reference evidence="8" key="1">
    <citation type="submission" date="2020-07" db="EMBL/GenBank/DDBJ databases">
        <authorList>
            <person name="Nieuwenhuis M."/>
            <person name="Van De Peppel L.J.J."/>
        </authorList>
    </citation>
    <scope>NUCLEOTIDE SEQUENCE</scope>
    <source>
        <strain evidence="8">AP01</strain>
        <tissue evidence="8">Mycelium</tissue>
    </source>
</reference>
<dbReference type="Pfam" id="PF00503">
    <property type="entry name" value="G-alpha"/>
    <property type="match status" value="1"/>
</dbReference>
<dbReference type="FunFam" id="3.40.50.300:FF:000692">
    <property type="entry name" value="Guanine nucleotide-binding protein subunit alpha"/>
    <property type="match status" value="1"/>
</dbReference>
<name>A0A9P7G0A4_9AGAR</name>
<feature type="binding site" evidence="5">
    <location>
        <begin position="307"/>
        <end position="308"/>
    </location>
    <ligand>
        <name>GTP</name>
        <dbReference type="ChEBI" id="CHEBI:37565"/>
    </ligand>
</feature>
<keyword evidence="2 5" id="KW-0547">Nucleotide-binding</keyword>
<keyword evidence="1 6" id="KW-0479">Metal-binding</keyword>
<sequence>MGAFERDPFAIFTTPPPDETPQEKTLRERREVEEKRVSDGIDEEIKAEKAALKKTQKSVVKVLLLGQSESGKSTTLKNFRMKYARAAWKAERLFWRAVIQLNLIRSIITVLDTLQAESEQLPITPPLPLPLSSHPSHAPDFPRDSIDSDFPDDEPRASPIQLSQKHDLLKLRLGPLRRVEKDLKRRLGDGSEEDLGYGAAAGVLGETSLGDDSGTGDGVGAVSISSRRGPRKEFGVRGWKQVLEGPLAVINSNTGGVADAQEAAKACAAVLNEATGVIVSCKEDMRALWADEDVKAVLRRRRIRMEDSAGFFLNDLDRIATRNYEPSDDDIVRARLRTTGIQEYKIHFGKDTSFLSNVGLQPDFGQEWILYDVGGSRTARNAWLPYFEAVNACIFLAPISCFDERLLEDPRVNRLEDSFLLWKAVCSSKILAKSTMILFLNKCDLLKRKLKGGAHVRTFLPSYADRPNDAVAVVKYLREKFKDILRQQSPEPRVSYFYATSVTDTKATATTLNTVRDSILREHLKNADFV</sequence>
<dbReference type="GO" id="GO:0005834">
    <property type="term" value="C:heterotrimeric G-protein complex"/>
    <property type="evidence" value="ECO:0007669"/>
    <property type="project" value="TreeGrafter"/>
</dbReference>
<dbReference type="SUPFAM" id="SSF52540">
    <property type="entry name" value="P-loop containing nucleoside triphosphate hydrolases"/>
    <property type="match status" value="1"/>
</dbReference>
<keyword evidence="4" id="KW-0807">Transducer</keyword>
<gene>
    <name evidence="8" type="ORF">DXG03_004292</name>
</gene>
<dbReference type="PROSITE" id="PS51882">
    <property type="entry name" value="G_ALPHA"/>
    <property type="match status" value="1"/>
</dbReference>
<reference evidence="8" key="2">
    <citation type="submission" date="2021-10" db="EMBL/GenBank/DDBJ databases">
        <title>Phylogenomics reveals ancestral predisposition of the termite-cultivated fungus Termitomyces towards a domesticated lifestyle.</title>
        <authorList>
            <person name="Auxier B."/>
            <person name="Grum-Grzhimaylo A."/>
            <person name="Cardenas M.E."/>
            <person name="Lodge J.D."/>
            <person name="Laessoe T."/>
            <person name="Pedersen O."/>
            <person name="Smith M.E."/>
            <person name="Kuyper T.W."/>
            <person name="Franco-Molano E.A."/>
            <person name="Baroni T.J."/>
            <person name="Aanen D.K."/>
        </authorList>
    </citation>
    <scope>NUCLEOTIDE SEQUENCE</scope>
    <source>
        <strain evidence="8">AP01</strain>
        <tissue evidence="8">Mycelium</tissue>
    </source>
</reference>
<dbReference type="SUPFAM" id="SSF47895">
    <property type="entry name" value="Transducin (alpha subunit), insertion domain"/>
    <property type="match status" value="1"/>
</dbReference>
<keyword evidence="9" id="KW-1185">Reference proteome</keyword>
<dbReference type="GO" id="GO:0046872">
    <property type="term" value="F:metal ion binding"/>
    <property type="evidence" value="ECO:0007669"/>
    <property type="project" value="UniProtKB-KW"/>
</dbReference>